<dbReference type="EMBL" id="UINC01093039">
    <property type="protein sequence ID" value="SVC47134.1"/>
    <property type="molecule type" value="Genomic_DNA"/>
</dbReference>
<proteinExistence type="predicted"/>
<name>A0A382MDW5_9ZZZZ</name>
<sequence length="105" mass="12241">MIREYAAKGVGERDVYLEAYFRKKIVEADIPTDLKNFSDDEIEALRAMACKSAVQLDSYGGDFKNIRKIREDLWQWLVISLAEPELDRRRSESLKLLNPQAGFEW</sequence>
<evidence type="ECO:0000313" key="1">
    <source>
        <dbReference type="EMBL" id="SVC47134.1"/>
    </source>
</evidence>
<feature type="non-terminal residue" evidence="1">
    <location>
        <position position="105"/>
    </location>
</feature>
<gene>
    <name evidence="1" type="ORF">METZ01_LOCUS299988</name>
</gene>
<organism evidence="1">
    <name type="scientific">marine metagenome</name>
    <dbReference type="NCBI Taxonomy" id="408172"/>
    <lineage>
        <taxon>unclassified sequences</taxon>
        <taxon>metagenomes</taxon>
        <taxon>ecological metagenomes</taxon>
    </lineage>
</organism>
<dbReference type="AlphaFoldDB" id="A0A382MDW5"/>
<protein>
    <submittedName>
        <fullName evidence="1">Uncharacterized protein</fullName>
    </submittedName>
</protein>
<accession>A0A382MDW5</accession>
<reference evidence="1" key="1">
    <citation type="submission" date="2018-05" db="EMBL/GenBank/DDBJ databases">
        <authorList>
            <person name="Lanie J.A."/>
            <person name="Ng W.-L."/>
            <person name="Kazmierczak K.M."/>
            <person name="Andrzejewski T.M."/>
            <person name="Davidsen T.M."/>
            <person name="Wayne K.J."/>
            <person name="Tettelin H."/>
            <person name="Glass J.I."/>
            <person name="Rusch D."/>
            <person name="Podicherti R."/>
            <person name="Tsui H.-C.T."/>
            <person name="Winkler M.E."/>
        </authorList>
    </citation>
    <scope>NUCLEOTIDE SEQUENCE</scope>
</reference>